<name>A0A0G0UIP2_9BACT</name>
<dbReference type="EMBL" id="LCAK01000004">
    <property type="protein sequence ID" value="KKR88648.1"/>
    <property type="molecule type" value="Genomic_DNA"/>
</dbReference>
<keyword evidence="2" id="KW-0812">Transmembrane</keyword>
<evidence type="ECO:0000313" key="5">
    <source>
        <dbReference type="Proteomes" id="UP000033918"/>
    </source>
</evidence>
<keyword evidence="2" id="KW-0472">Membrane</keyword>
<dbReference type="Pfam" id="PF10648">
    <property type="entry name" value="Gmad2"/>
    <property type="match status" value="1"/>
</dbReference>
<evidence type="ECO:0000256" key="2">
    <source>
        <dbReference type="SAM" id="Phobius"/>
    </source>
</evidence>
<feature type="compositionally biased region" description="Low complexity" evidence="1">
    <location>
        <begin position="32"/>
        <end position="43"/>
    </location>
</feature>
<feature type="transmembrane region" description="Helical" evidence="2">
    <location>
        <begin position="6"/>
        <end position="26"/>
    </location>
</feature>
<evidence type="ECO:0000256" key="1">
    <source>
        <dbReference type="SAM" id="MobiDB-lite"/>
    </source>
</evidence>
<keyword evidence="2" id="KW-1133">Transmembrane helix</keyword>
<dbReference type="Pfam" id="PF10646">
    <property type="entry name" value="Germane"/>
    <property type="match status" value="1"/>
</dbReference>
<protein>
    <recommendedName>
        <fullName evidence="3">GerMN domain-containing protein</fullName>
    </recommendedName>
</protein>
<feature type="domain" description="GerMN" evidence="3">
    <location>
        <begin position="188"/>
        <end position="279"/>
    </location>
</feature>
<dbReference type="InterPro" id="IPR019606">
    <property type="entry name" value="GerMN"/>
</dbReference>
<organism evidence="4 5">
    <name type="scientific">Candidatus Wolfebacteria bacterium GW2011_GWB1_41_12</name>
    <dbReference type="NCBI Taxonomy" id="1619006"/>
    <lineage>
        <taxon>Bacteria</taxon>
        <taxon>Candidatus Wolfeibacteriota</taxon>
    </lineage>
</organism>
<dbReference type="SMART" id="SM00909">
    <property type="entry name" value="Germane"/>
    <property type="match status" value="1"/>
</dbReference>
<dbReference type="Proteomes" id="UP000033918">
    <property type="component" value="Unassembled WGS sequence"/>
</dbReference>
<feature type="region of interest" description="Disordered" evidence="1">
    <location>
        <begin position="31"/>
        <end position="56"/>
    </location>
</feature>
<evidence type="ECO:0000259" key="3">
    <source>
        <dbReference type="SMART" id="SM00909"/>
    </source>
</evidence>
<reference evidence="4 5" key="1">
    <citation type="journal article" date="2015" name="Nature">
        <title>rRNA introns, odd ribosomes, and small enigmatic genomes across a large radiation of phyla.</title>
        <authorList>
            <person name="Brown C.T."/>
            <person name="Hug L.A."/>
            <person name="Thomas B.C."/>
            <person name="Sharon I."/>
            <person name="Castelle C.J."/>
            <person name="Singh A."/>
            <person name="Wilkins M.J."/>
            <person name="Williams K.H."/>
            <person name="Banfield J.F."/>
        </authorList>
    </citation>
    <scope>NUCLEOTIDE SEQUENCE [LARGE SCALE GENOMIC DNA]</scope>
</reference>
<gene>
    <name evidence="4" type="ORF">UU38_C0004G0010</name>
</gene>
<accession>A0A0G0UIP2</accession>
<comment type="caution">
    <text evidence="4">The sequence shown here is derived from an EMBL/GenBank/DDBJ whole genome shotgun (WGS) entry which is preliminary data.</text>
</comment>
<proteinExistence type="predicted"/>
<dbReference type="InterPro" id="IPR018911">
    <property type="entry name" value="Gmad2_Ig-like_dom"/>
</dbReference>
<evidence type="ECO:0000313" key="4">
    <source>
        <dbReference type="EMBL" id="KKR88648.1"/>
    </source>
</evidence>
<dbReference type="PATRIC" id="fig|1619006.3.peg.545"/>
<sequence length="280" mass="30164">MGKLILTIAIIIIFGIGILLSLDFLADKQGQSPSPSVTATPTPTNEPNISVSKPQPGDTVGLPLVIEGEARVFEATFAYRIKDGDGSLLLERHAMTDAGTGDIGEFRPFKVTINYSVPKFDSGSVEVFEYSAKDGTEINKVVVAIKFADVQSQTVKAYFSNEKKDPNMLNCSNVYAISRRIPKTTTPARAALEELLIGVDSKEYEDGYRTSINQGVKINSLVLEGGVITADFDDTLEAGVGGSCRVQAIVAQITQTLKQFSSVKKVVISINGRTEDILQP</sequence>
<dbReference type="AlphaFoldDB" id="A0A0G0UIP2"/>